<keyword evidence="2 4" id="KW-0378">Hydrolase</keyword>
<dbReference type="Pfam" id="PF13419">
    <property type="entry name" value="HAD_2"/>
    <property type="match status" value="1"/>
</dbReference>
<keyword evidence="5" id="KW-1185">Reference proteome</keyword>
<accession>A0A4R2SAT1</accession>
<dbReference type="SFLD" id="SFLDS00003">
    <property type="entry name" value="Haloacid_Dehalogenase"/>
    <property type="match status" value="1"/>
</dbReference>
<dbReference type="NCBIfam" id="TIGR01549">
    <property type="entry name" value="HAD-SF-IA-v1"/>
    <property type="match status" value="1"/>
</dbReference>
<dbReference type="SFLD" id="SFLDG01129">
    <property type="entry name" value="C1.5:_HAD__Beta-PGM__Phosphata"/>
    <property type="match status" value="1"/>
</dbReference>
<evidence type="ECO:0000313" key="5">
    <source>
        <dbReference type="Proteomes" id="UP000294746"/>
    </source>
</evidence>
<evidence type="ECO:0000256" key="3">
    <source>
        <dbReference type="ARBA" id="ARBA00022842"/>
    </source>
</evidence>
<evidence type="ECO:0000256" key="1">
    <source>
        <dbReference type="ARBA" id="ARBA00001946"/>
    </source>
</evidence>
<sequence>MKVIVFDLDETLCNHTRGEQKSLREIFNIYFYDRGPSFEEFHEAFSKFNRMAWTNFEKGIHDVEETLIYRFKLLCDFYGMEQKLKEVSTDYKVAYIKNCVPYHGVEPLLSKLAENFSLAVCSNGMEQIQMGKLRYHKMDPFFSYFLFGSYHPFCKPHPPFFQRLVDDLSTDPKDILFIGDSITNDIMPAKKLGMKTLHIKEEHVVAEVLQWNLVLNQIEELTGSF</sequence>
<comment type="cofactor">
    <cofactor evidence="1">
        <name>Mg(2+)</name>
        <dbReference type="ChEBI" id="CHEBI:18420"/>
    </cofactor>
</comment>
<evidence type="ECO:0000313" key="4">
    <source>
        <dbReference type="EMBL" id="TCP68325.1"/>
    </source>
</evidence>
<dbReference type="Gene3D" id="1.10.150.240">
    <property type="entry name" value="Putative phosphatase, domain 2"/>
    <property type="match status" value="1"/>
</dbReference>
<name>A0A4R2SAT1_9BACL</name>
<keyword evidence="3" id="KW-0460">Magnesium</keyword>
<evidence type="ECO:0000256" key="2">
    <source>
        <dbReference type="ARBA" id="ARBA00022801"/>
    </source>
</evidence>
<proteinExistence type="predicted"/>
<dbReference type="InterPro" id="IPR036412">
    <property type="entry name" value="HAD-like_sf"/>
</dbReference>
<dbReference type="Proteomes" id="UP000294746">
    <property type="component" value="Unassembled WGS sequence"/>
</dbReference>
<protein>
    <submittedName>
        <fullName evidence="4">HAD superfamily hydrolase (TIGR01509 family)/HAD superfamily hydrolase (TIGR01549 family)</fullName>
    </submittedName>
</protein>
<dbReference type="SUPFAM" id="SSF56784">
    <property type="entry name" value="HAD-like"/>
    <property type="match status" value="1"/>
</dbReference>
<gene>
    <name evidence="4" type="ORF">EDD57_11710</name>
</gene>
<dbReference type="NCBIfam" id="TIGR01509">
    <property type="entry name" value="HAD-SF-IA-v3"/>
    <property type="match status" value="1"/>
</dbReference>
<dbReference type="EMBL" id="SLXV01000017">
    <property type="protein sequence ID" value="TCP68325.1"/>
    <property type="molecule type" value="Genomic_DNA"/>
</dbReference>
<dbReference type="RefSeq" id="WP_131848767.1">
    <property type="nucleotide sequence ID" value="NZ_SLXV01000017.1"/>
</dbReference>
<organism evidence="4 5">
    <name type="scientific">Baia soyae</name>
    <dbReference type="NCBI Taxonomy" id="1544746"/>
    <lineage>
        <taxon>Bacteria</taxon>
        <taxon>Bacillati</taxon>
        <taxon>Bacillota</taxon>
        <taxon>Bacilli</taxon>
        <taxon>Bacillales</taxon>
        <taxon>Thermoactinomycetaceae</taxon>
        <taxon>Baia</taxon>
    </lineage>
</organism>
<dbReference type="InterPro" id="IPR051400">
    <property type="entry name" value="HAD-like_hydrolase"/>
</dbReference>
<dbReference type="PANTHER" id="PTHR46470">
    <property type="entry name" value="N-ACYLNEURAMINATE-9-PHOSPHATASE"/>
    <property type="match status" value="1"/>
</dbReference>
<reference evidence="4 5" key="1">
    <citation type="submission" date="2019-03" db="EMBL/GenBank/DDBJ databases">
        <title>Genomic Encyclopedia of Type Strains, Phase IV (KMG-IV): sequencing the most valuable type-strain genomes for metagenomic binning, comparative biology and taxonomic classification.</title>
        <authorList>
            <person name="Goeker M."/>
        </authorList>
    </citation>
    <scope>NUCLEOTIDE SEQUENCE [LARGE SCALE GENOMIC DNA]</scope>
    <source>
        <strain evidence="4 5">DSM 46831</strain>
    </source>
</reference>
<dbReference type="InterPro" id="IPR023214">
    <property type="entry name" value="HAD_sf"/>
</dbReference>
<dbReference type="InterPro" id="IPR041492">
    <property type="entry name" value="HAD_2"/>
</dbReference>
<dbReference type="Gene3D" id="3.40.50.1000">
    <property type="entry name" value="HAD superfamily/HAD-like"/>
    <property type="match status" value="1"/>
</dbReference>
<dbReference type="InterPro" id="IPR023198">
    <property type="entry name" value="PGP-like_dom2"/>
</dbReference>
<dbReference type="InterPro" id="IPR006439">
    <property type="entry name" value="HAD-SF_hydro_IA"/>
</dbReference>
<dbReference type="GO" id="GO:0044281">
    <property type="term" value="P:small molecule metabolic process"/>
    <property type="evidence" value="ECO:0007669"/>
    <property type="project" value="UniProtKB-ARBA"/>
</dbReference>
<dbReference type="GO" id="GO:0016787">
    <property type="term" value="F:hydrolase activity"/>
    <property type="evidence" value="ECO:0007669"/>
    <property type="project" value="UniProtKB-KW"/>
</dbReference>
<comment type="caution">
    <text evidence="4">The sequence shown here is derived from an EMBL/GenBank/DDBJ whole genome shotgun (WGS) entry which is preliminary data.</text>
</comment>
<dbReference type="OrthoDB" id="9809962at2"/>
<dbReference type="AlphaFoldDB" id="A0A4R2SAT1"/>